<dbReference type="Proteomes" id="UP000276133">
    <property type="component" value="Unassembled WGS sequence"/>
</dbReference>
<sequence length="123" mass="14703">MPNRPAEHMSFFGMYSWSSSIGYLAEEQILMAFLEPFRRFILESINFILESNFWIFSRAVFTEWPIRPNTSSKSLKIENLSHMIKKNTQLNFFQTRANFAWAVIEKIDFYLFLRSAKIILKEF</sequence>
<evidence type="ECO:0000313" key="2">
    <source>
        <dbReference type="Proteomes" id="UP000276133"/>
    </source>
</evidence>
<dbReference type="AlphaFoldDB" id="A0A3M7S9A0"/>
<gene>
    <name evidence="1" type="ORF">BpHYR1_016970</name>
</gene>
<name>A0A3M7S9A0_BRAPC</name>
<accession>A0A3M7S9A0</accession>
<reference evidence="1 2" key="1">
    <citation type="journal article" date="2018" name="Sci. Rep.">
        <title>Genomic signatures of local adaptation to the degree of environmental predictability in rotifers.</title>
        <authorList>
            <person name="Franch-Gras L."/>
            <person name="Hahn C."/>
            <person name="Garcia-Roger E.M."/>
            <person name="Carmona M.J."/>
            <person name="Serra M."/>
            <person name="Gomez A."/>
        </authorList>
    </citation>
    <scope>NUCLEOTIDE SEQUENCE [LARGE SCALE GENOMIC DNA]</scope>
    <source>
        <strain evidence="1">HYR1</strain>
    </source>
</reference>
<organism evidence="1 2">
    <name type="scientific">Brachionus plicatilis</name>
    <name type="common">Marine rotifer</name>
    <name type="synonym">Brachionus muelleri</name>
    <dbReference type="NCBI Taxonomy" id="10195"/>
    <lineage>
        <taxon>Eukaryota</taxon>
        <taxon>Metazoa</taxon>
        <taxon>Spiralia</taxon>
        <taxon>Gnathifera</taxon>
        <taxon>Rotifera</taxon>
        <taxon>Eurotatoria</taxon>
        <taxon>Monogononta</taxon>
        <taxon>Pseudotrocha</taxon>
        <taxon>Ploima</taxon>
        <taxon>Brachionidae</taxon>
        <taxon>Brachionus</taxon>
    </lineage>
</organism>
<dbReference type="EMBL" id="REGN01001821">
    <property type="protein sequence ID" value="RNA32279.1"/>
    <property type="molecule type" value="Genomic_DNA"/>
</dbReference>
<evidence type="ECO:0000313" key="1">
    <source>
        <dbReference type="EMBL" id="RNA32279.1"/>
    </source>
</evidence>
<protein>
    <submittedName>
        <fullName evidence="1">Uncharacterized protein</fullName>
    </submittedName>
</protein>
<proteinExistence type="predicted"/>
<comment type="caution">
    <text evidence="1">The sequence shown here is derived from an EMBL/GenBank/DDBJ whole genome shotgun (WGS) entry which is preliminary data.</text>
</comment>
<keyword evidence="2" id="KW-1185">Reference proteome</keyword>